<reference evidence="2" key="1">
    <citation type="submission" date="2023-06" db="EMBL/GenBank/DDBJ databases">
        <authorList>
            <person name="Delattre M."/>
        </authorList>
    </citation>
    <scope>NUCLEOTIDE SEQUENCE</scope>
    <source>
        <strain evidence="2">AF72</strain>
    </source>
</reference>
<comment type="caution">
    <text evidence="2">The sequence shown here is derived from an EMBL/GenBank/DDBJ whole genome shotgun (WGS) entry which is preliminary data.</text>
</comment>
<evidence type="ECO:0000313" key="2">
    <source>
        <dbReference type="EMBL" id="CAJ0587954.1"/>
    </source>
</evidence>
<name>A0AA36DJK7_9BILA</name>
<dbReference type="AlphaFoldDB" id="A0AA36DJK7"/>
<keyword evidence="1" id="KW-0812">Transmembrane</keyword>
<accession>A0AA36DJK7</accession>
<feature type="transmembrane region" description="Helical" evidence="1">
    <location>
        <begin position="93"/>
        <end position="114"/>
    </location>
</feature>
<organism evidence="2 3">
    <name type="scientific">Mesorhabditis spiculigera</name>
    <dbReference type="NCBI Taxonomy" id="96644"/>
    <lineage>
        <taxon>Eukaryota</taxon>
        <taxon>Metazoa</taxon>
        <taxon>Ecdysozoa</taxon>
        <taxon>Nematoda</taxon>
        <taxon>Chromadorea</taxon>
        <taxon>Rhabditida</taxon>
        <taxon>Rhabditina</taxon>
        <taxon>Rhabditomorpha</taxon>
        <taxon>Rhabditoidea</taxon>
        <taxon>Rhabditidae</taxon>
        <taxon>Mesorhabditinae</taxon>
        <taxon>Mesorhabditis</taxon>
    </lineage>
</organism>
<keyword evidence="1" id="KW-0472">Membrane</keyword>
<gene>
    <name evidence="2" type="ORF">MSPICULIGERA_LOCUS25907</name>
</gene>
<dbReference type="Proteomes" id="UP001177023">
    <property type="component" value="Unassembled WGS sequence"/>
</dbReference>
<evidence type="ECO:0000256" key="1">
    <source>
        <dbReference type="SAM" id="Phobius"/>
    </source>
</evidence>
<dbReference type="PANTHER" id="PTHR47518:SF9">
    <property type="entry name" value="SERPENTINE RECEPTOR, CLASS T"/>
    <property type="match status" value="1"/>
</dbReference>
<dbReference type="InterPro" id="IPR052854">
    <property type="entry name" value="Serpentine_rcpt_epsilon"/>
</dbReference>
<feature type="non-terminal residue" evidence="2">
    <location>
        <position position="172"/>
    </location>
</feature>
<proteinExistence type="predicted"/>
<sequence>MTCTLERLVATVFYKTYEKRRPWVLLLIPAITAPLFAYCLAADVFAAQMSLAYLFIEMFLKLFDVVIANSIEITGQYSSAKCLASPGFYPAAFGLYLVFRQALILLTPLLIFRLSRPLRKRLIKLTRHILRKTSKIASVGNYRLEYRNPLGKKIKLNESKELYFTHLKTMWR</sequence>
<protein>
    <submittedName>
        <fullName evidence="2">Uncharacterized protein</fullName>
    </submittedName>
</protein>
<dbReference type="PANTHER" id="PTHR47518">
    <property type="entry name" value="SERPENTINE RECEPTOR CLASS EPSILON-13-RELATED"/>
    <property type="match status" value="1"/>
</dbReference>
<dbReference type="EMBL" id="CATQJA010002710">
    <property type="protein sequence ID" value="CAJ0587954.1"/>
    <property type="molecule type" value="Genomic_DNA"/>
</dbReference>
<evidence type="ECO:0000313" key="3">
    <source>
        <dbReference type="Proteomes" id="UP001177023"/>
    </source>
</evidence>
<keyword evidence="3" id="KW-1185">Reference proteome</keyword>
<feature type="transmembrane region" description="Helical" evidence="1">
    <location>
        <begin position="23"/>
        <end position="56"/>
    </location>
</feature>
<keyword evidence="1" id="KW-1133">Transmembrane helix</keyword>